<dbReference type="Gene3D" id="2.40.50.140">
    <property type="entry name" value="Nucleic acid-binding proteins"/>
    <property type="match status" value="1"/>
</dbReference>
<feature type="domain" description="ABC transporter" evidence="7">
    <location>
        <begin position="4"/>
        <end position="234"/>
    </location>
</feature>
<evidence type="ECO:0000256" key="4">
    <source>
        <dbReference type="ARBA" id="ARBA00022519"/>
    </source>
</evidence>
<dbReference type="InterPro" id="IPR003593">
    <property type="entry name" value="AAA+_ATPase"/>
</dbReference>
<proteinExistence type="inferred from homology"/>
<comment type="similarity">
    <text evidence="2">Belongs to the ABC transporter superfamily.</text>
</comment>
<dbReference type="SUPFAM" id="SSF50331">
    <property type="entry name" value="MOP-like"/>
    <property type="match status" value="1"/>
</dbReference>
<dbReference type="GO" id="GO:0005524">
    <property type="term" value="F:ATP binding"/>
    <property type="evidence" value="ECO:0007669"/>
    <property type="project" value="UniProtKB-KW"/>
</dbReference>
<evidence type="ECO:0000256" key="1">
    <source>
        <dbReference type="ARBA" id="ARBA00004417"/>
    </source>
</evidence>
<dbReference type="SMART" id="SM00382">
    <property type="entry name" value="AAA"/>
    <property type="match status" value="1"/>
</dbReference>
<keyword evidence="4" id="KW-1003">Cell membrane</keyword>
<dbReference type="InterPro" id="IPR047641">
    <property type="entry name" value="ABC_transpr_MalK/UgpC-like"/>
</dbReference>
<dbReference type="PROSITE" id="PS00211">
    <property type="entry name" value="ABC_TRANSPORTER_1"/>
    <property type="match status" value="1"/>
</dbReference>
<sequence length="368" mass="40002">MSFLEIKDIRKKIGNNEILKGINIELEKGGFLVLVGPSGCGKSTLLNAIAGLLPPSSGDIVIDGQVVNDLHPSKRDIAMVFQSYALYPNMTVEQNIAFALEMRGVQKTQREAAVKQVAKTLQIEHLLKRRPSQLSGGQRQRVAMGRALVRQPRVFLFDEPLSNLDAKLRVEVRAEIKALHQNTHATIVYVTHDQIEAMTLATKIVVLKEGMVQQVGTPAEIYGRPANLFVADFMGSPAMNMLKGKVSGANGQQSIALFGNDGVRVAMPPSVTTSLADGKDVILGLRPETITDAGLVDPQARATAQIEAEVMMIEPTGSDTFVTGKLDGTTFTARTRSDVHVELGQKFPFAFNLDKAVVFDPQTTSRIE</sequence>
<evidence type="ECO:0000259" key="7">
    <source>
        <dbReference type="PROSITE" id="PS50893"/>
    </source>
</evidence>
<dbReference type="InterPro" id="IPR017871">
    <property type="entry name" value="ABC_transporter-like_CS"/>
</dbReference>
<keyword evidence="3" id="KW-0813">Transport</keyword>
<dbReference type="PATRIC" id="fig|1028801.3.peg.3307"/>
<dbReference type="InterPro" id="IPR012340">
    <property type="entry name" value="NA-bd_OB-fold"/>
</dbReference>
<dbReference type="GO" id="GO:0055052">
    <property type="term" value="C:ATP-binding cassette (ABC) transporter complex, substrate-binding subunit-containing"/>
    <property type="evidence" value="ECO:0007669"/>
    <property type="project" value="TreeGrafter"/>
</dbReference>
<dbReference type="PROSITE" id="PS50893">
    <property type="entry name" value="ABC_TRANSPORTER_2"/>
    <property type="match status" value="1"/>
</dbReference>
<dbReference type="EMBL" id="HG938355">
    <property type="protein sequence ID" value="CDN55581.1"/>
    <property type="molecule type" value="Genomic_DNA"/>
</dbReference>
<evidence type="ECO:0000256" key="6">
    <source>
        <dbReference type="ARBA" id="ARBA00022840"/>
    </source>
</evidence>
<evidence type="ECO:0000256" key="2">
    <source>
        <dbReference type="ARBA" id="ARBA00005417"/>
    </source>
</evidence>
<dbReference type="InterPro" id="IPR008995">
    <property type="entry name" value="Mo/tungstate-bd_C_term_dom"/>
</dbReference>
<dbReference type="InterPro" id="IPR027417">
    <property type="entry name" value="P-loop_NTPase"/>
</dbReference>
<protein>
    <submittedName>
        <fullName evidence="8">ABC transporter, carbohydrate uptake transporter-1 (CUT1) family, ATP-binding protein</fullName>
    </submittedName>
</protein>
<gene>
    <name evidence="8" type="ORF">RG1141_CH32460</name>
</gene>
<dbReference type="HOGENOM" id="CLU_000604_1_1_5"/>
<dbReference type="Pfam" id="PF00005">
    <property type="entry name" value="ABC_tran"/>
    <property type="match status" value="1"/>
</dbReference>
<dbReference type="Pfam" id="PF17912">
    <property type="entry name" value="OB_MalK"/>
    <property type="match status" value="1"/>
</dbReference>
<reference evidence="9" key="1">
    <citation type="journal article" date="2014" name="BMC Genomics">
        <title>Genome sequencing of two Neorhizobium galegae strains reveals a noeT gene responsible for the unusual acetylation of the nodulation factors.</title>
        <authorList>
            <person name="Osterman J."/>
            <person name="Marsh J."/>
            <person name="Laine P.K."/>
            <person name="Zeng Z."/>
            <person name="Alatalo E."/>
            <person name="Sullivan J.T."/>
            <person name="Young J.P."/>
            <person name="Thomas-Oates J."/>
            <person name="Paulin L."/>
            <person name="Lindstrom K."/>
        </authorList>
    </citation>
    <scope>NUCLEOTIDE SEQUENCE [LARGE SCALE GENOMIC DNA]</scope>
    <source>
        <strain evidence="9">HAMBI 1141</strain>
    </source>
</reference>
<dbReference type="InterPro" id="IPR040582">
    <property type="entry name" value="OB_MalK-like"/>
</dbReference>
<dbReference type="SUPFAM" id="SSF52540">
    <property type="entry name" value="P-loop containing nucleoside triphosphate hydrolases"/>
    <property type="match status" value="1"/>
</dbReference>
<dbReference type="Gene3D" id="2.40.50.100">
    <property type="match status" value="1"/>
</dbReference>
<keyword evidence="4" id="KW-0472">Membrane</keyword>
<comment type="subcellular location">
    <subcellularLocation>
        <location evidence="1">Cell inner membrane</location>
        <topology evidence="1">Peripheral membrane protein</topology>
    </subcellularLocation>
</comment>
<dbReference type="PANTHER" id="PTHR43875">
    <property type="entry name" value="MALTODEXTRIN IMPORT ATP-BINDING PROTEIN MSMX"/>
    <property type="match status" value="1"/>
</dbReference>
<dbReference type="Proteomes" id="UP000028186">
    <property type="component" value="Chromosome I"/>
</dbReference>
<dbReference type="RefSeq" id="WP_038545692.1">
    <property type="nucleotide sequence ID" value="NZ_HG938355.1"/>
</dbReference>
<evidence type="ECO:0000256" key="5">
    <source>
        <dbReference type="ARBA" id="ARBA00022741"/>
    </source>
</evidence>
<dbReference type="FunFam" id="3.40.50.300:FF:000042">
    <property type="entry name" value="Maltose/maltodextrin ABC transporter, ATP-binding protein"/>
    <property type="match status" value="1"/>
</dbReference>
<keyword evidence="5" id="KW-0547">Nucleotide-binding</keyword>
<keyword evidence="6 8" id="KW-0067">ATP-binding</keyword>
<dbReference type="eggNOG" id="COG3842">
    <property type="taxonomic scope" value="Bacteria"/>
</dbReference>
<dbReference type="GO" id="GO:0008643">
    <property type="term" value="P:carbohydrate transport"/>
    <property type="evidence" value="ECO:0007669"/>
    <property type="project" value="InterPro"/>
</dbReference>
<evidence type="ECO:0000313" key="8">
    <source>
        <dbReference type="EMBL" id="CDN55581.1"/>
    </source>
</evidence>
<dbReference type="InterPro" id="IPR015855">
    <property type="entry name" value="ABC_transpr_MalK-like"/>
</dbReference>
<dbReference type="Gene3D" id="3.40.50.300">
    <property type="entry name" value="P-loop containing nucleotide triphosphate hydrolases"/>
    <property type="match status" value="1"/>
</dbReference>
<dbReference type="NCBIfam" id="NF008653">
    <property type="entry name" value="PRK11650.1"/>
    <property type="match status" value="1"/>
</dbReference>
<dbReference type="KEGG" id="ngl:RG1141_CH32460"/>
<dbReference type="GO" id="GO:0016887">
    <property type="term" value="F:ATP hydrolysis activity"/>
    <property type="evidence" value="ECO:0007669"/>
    <property type="project" value="InterPro"/>
</dbReference>
<evidence type="ECO:0000256" key="3">
    <source>
        <dbReference type="ARBA" id="ARBA00022448"/>
    </source>
</evidence>
<organism evidence="8 9">
    <name type="scientific">Neorhizobium galegae bv. officinalis bv. officinalis str. HAMBI 1141</name>
    <dbReference type="NCBI Taxonomy" id="1028801"/>
    <lineage>
        <taxon>Bacteria</taxon>
        <taxon>Pseudomonadati</taxon>
        <taxon>Pseudomonadota</taxon>
        <taxon>Alphaproteobacteria</taxon>
        <taxon>Hyphomicrobiales</taxon>
        <taxon>Rhizobiaceae</taxon>
        <taxon>Rhizobium/Agrobacterium group</taxon>
        <taxon>Neorhizobium</taxon>
    </lineage>
</organism>
<name>A0A068TBY7_NEOGA</name>
<dbReference type="PANTHER" id="PTHR43875:SF14">
    <property type="entry name" value="ABC TRANSPORTER ATP-BINDING PROTEIN"/>
    <property type="match status" value="1"/>
</dbReference>
<dbReference type="AlphaFoldDB" id="A0A068TBY7"/>
<evidence type="ECO:0000313" key="9">
    <source>
        <dbReference type="Proteomes" id="UP000028186"/>
    </source>
</evidence>
<accession>A0A068TBY7</accession>
<dbReference type="InterPro" id="IPR003439">
    <property type="entry name" value="ABC_transporter-like_ATP-bd"/>
</dbReference>
<dbReference type="CDD" id="cd03301">
    <property type="entry name" value="ABC_MalK_N"/>
    <property type="match status" value="1"/>
</dbReference>
<dbReference type="GO" id="GO:0140359">
    <property type="term" value="F:ABC-type transporter activity"/>
    <property type="evidence" value="ECO:0007669"/>
    <property type="project" value="InterPro"/>
</dbReference>
<keyword evidence="4" id="KW-0997">Cell inner membrane</keyword>